<dbReference type="AlphaFoldDB" id="A0AAW0GUC7"/>
<feature type="region of interest" description="Disordered" evidence="1">
    <location>
        <begin position="1"/>
        <end position="26"/>
    </location>
</feature>
<organism evidence="2 3">
    <name type="scientific">Cerrena zonata</name>
    <dbReference type="NCBI Taxonomy" id="2478898"/>
    <lineage>
        <taxon>Eukaryota</taxon>
        <taxon>Fungi</taxon>
        <taxon>Dikarya</taxon>
        <taxon>Basidiomycota</taxon>
        <taxon>Agaricomycotina</taxon>
        <taxon>Agaricomycetes</taxon>
        <taxon>Polyporales</taxon>
        <taxon>Cerrenaceae</taxon>
        <taxon>Cerrena</taxon>
    </lineage>
</organism>
<feature type="region of interest" description="Disordered" evidence="1">
    <location>
        <begin position="263"/>
        <end position="292"/>
    </location>
</feature>
<dbReference type="Proteomes" id="UP001385951">
    <property type="component" value="Unassembled WGS sequence"/>
</dbReference>
<reference evidence="2 3" key="1">
    <citation type="submission" date="2022-09" db="EMBL/GenBank/DDBJ databases">
        <authorList>
            <person name="Palmer J.M."/>
        </authorList>
    </citation>
    <scope>NUCLEOTIDE SEQUENCE [LARGE SCALE GENOMIC DNA]</scope>
    <source>
        <strain evidence="2 3">DSM 7382</strain>
    </source>
</reference>
<feature type="compositionally biased region" description="Low complexity" evidence="1">
    <location>
        <begin position="10"/>
        <end position="24"/>
    </location>
</feature>
<dbReference type="EMBL" id="JASBNA010000003">
    <property type="protein sequence ID" value="KAK7694038.1"/>
    <property type="molecule type" value="Genomic_DNA"/>
</dbReference>
<evidence type="ECO:0000313" key="2">
    <source>
        <dbReference type="EMBL" id="KAK7694038.1"/>
    </source>
</evidence>
<protein>
    <submittedName>
        <fullName evidence="2">Uncharacterized protein</fullName>
    </submittedName>
</protein>
<gene>
    <name evidence="2" type="ORF">QCA50_003614</name>
</gene>
<evidence type="ECO:0000313" key="3">
    <source>
        <dbReference type="Proteomes" id="UP001385951"/>
    </source>
</evidence>
<evidence type="ECO:0000256" key="1">
    <source>
        <dbReference type="SAM" id="MobiDB-lite"/>
    </source>
</evidence>
<sequence>MPPSSRHGRTTTSSPPLSTYSTTTGNQHKLNVVTRLAIEGKATRGTEGKTDGASIKMFLKLAIPLESVTPGATIPLFPEENVKILLSKVHPLNANSAPYNFSTTLDPLLQKATRALNLPGRLQQSYMSLFDSISPSSPSLYTSGSSNSSGVVPLDEKYTGLILVSGYQVSYVLPKELPTRISDMTTPTRTSSGRRMSSTAHVQFVAVIDVWVPFLSKPPLSPYLLSIPVPRCLHNQIKLRIFPPTFQPTASSSLASITSQDEESTSWDLTSDPHVTAITSSSPRKRSRSNSQSYMHFADDESSDSSSGFPSGCGIRGSFQSAERIRVRWAKPMKSSEVPEATDGRRRVGVREVDSSMVYTVMGKYKPKGKRLNVSKEPEGIVMKVEYNAACQGVWFPGVATLLGMDVGLDCDDFDVTWHPEHQKGWDVRGDAGFHRFRSRSTAPTSISCFTSILVGKHPANLRTTFFSGRTFWQ</sequence>
<keyword evidence="3" id="KW-1185">Reference proteome</keyword>
<name>A0AAW0GUC7_9APHY</name>
<comment type="caution">
    <text evidence="2">The sequence shown here is derived from an EMBL/GenBank/DDBJ whole genome shotgun (WGS) entry which is preliminary data.</text>
</comment>
<accession>A0AAW0GUC7</accession>
<proteinExistence type="predicted"/>